<proteinExistence type="predicted"/>
<dbReference type="KEGG" id="agv:OJF2_39510"/>
<evidence type="ECO:0000256" key="1">
    <source>
        <dbReference type="ARBA" id="ARBA00022723"/>
    </source>
</evidence>
<keyword evidence="1" id="KW-0479">Metal-binding</keyword>
<dbReference type="CDD" id="cd03416">
    <property type="entry name" value="CbiX_SirB_N"/>
    <property type="match status" value="1"/>
</dbReference>
<dbReference type="InterPro" id="IPR002762">
    <property type="entry name" value="CbiX-like"/>
</dbReference>
<sequence length="151" mass="15940">MPGTTGQTAVLLIAHGSRHEPANEELRDLAARLAGQGGHPIVEPCFLELAEPSIAIGGARCASRGAKLVLMIPYFLSSGVHLLRDLTAARDALEERFPGVEFRLGPPLGPHPLLDRLVAARVADLESGAAAPVLASSREMARRYAPQDGAH</sequence>
<name>A0A5B9W5I2_9BACT</name>
<keyword evidence="4" id="KW-1185">Reference proteome</keyword>
<dbReference type="EC" id="4.99.1.3" evidence="3"/>
<evidence type="ECO:0000313" key="3">
    <source>
        <dbReference type="EMBL" id="QEH35399.1"/>
    </source>
</evidence>
<dbReference type="Gene3D" id="3.40.50.1400">
    <property type="match status" value="1"/>
</dbReference>
<dbReference type="SUPFAM" id="SSF53800">
    <property type="entry name" value="Chelatase"/>
    <property type="match status" value="1"/>
</dbReference>
<dbReference type="PANTHER" id="PTHR33542:SF3">
    <property type="entry name" value="SIROHYDROCHLORIN FERROCHELATASE, CHLOROPLASTIC"/>
    <property type="match status" value="1"/>
</dbReference>
<dbReference type="EMBL" id="CP042997">
    <property type="protein sequence ID" value="QEH35399.1"/>
    <property type="molecule type" value="Genomic_DNA"/>
</dbReference>
<evidence type="ECO:0000313" key="4">
    <source>
        <dbReference type="Proteomes" id="UP000324233"/>
    </source>
</evidence>
<dbReference type="Proteomes" id="UP000324233">
    <property type="component" value="Chromosome"/>
</dbReference>
<dbReference type="AlphaFoldDB" id="A0A5B9W5I2"/>
<reference evidence="3 4" key="1">
    <citation type="submission" date="2019-08" db="EMBL/GenBank/DDBJ databases">
        <title>Deep-cultivation of Planctomycetes and their phenomic and genomic characterization uncovers novel biology.</title>
        <authorList>
            <person name="Wiegand S."/>
            <person name="Jogler M."/>
            <person name="Boedeker C."/>
            <person name="Pinto D."/>
            <person name="Vollmers J."/>
            <person name="Rivas-Marin E."/>
            <person name="Kohn T."/>
            <person name="Peeters S.H."/>
            <person name="Heuer A."/>
            <person name="Rast P."/>
            <person name="Oberbeckmann S."/>
            <person name="Bunk B."/>
            <person name="Jeske O."/>
            <person name="Meyerdierks A."/>
            <person name="Storesund J.E."/>
            <person name="Kallscheuer N."/>
            <person name="Luecker S."/>
            <person name="Lage O.M."/>
            <person name="Pohl T."/>
            <person name="Merkel B.J."/>
            <person name="Hornburger P."/>
            <person name="Mueller R.-W."/>
            <person name="Bruemmer F."/>
            <person name="Labrenz M."/>
            <person name="Spormann A.M."/>
            <person name="Op den Camp H."/>
            <person name="Overmann J."/>
            <person name="Amann R."/>
            <person name="Jetten M.S.M."/>
            <person name="Mascher T."/>
            <person name="Medema M.H."/>
            <person name="Devos D.P."/>
            <person name="Kaster A.-K."/>
            <person name="Ovreas L."/>
            <person name="Rohde M."/>
            <person name="Galperin M.Y."/>
            <person name="Jogler C."/>
        </authorList>
    </citation>
    <scope>NUCLEOTIDE SEQUENCE [LARGE SCALE GENOMIC DNA]</scope>
    <source>
        <strain evidence="3 4">OJF2</strain>
    </source>
</reference>
<keyword evidence="2 3" id="KW-0456">Lyase</keyword>
<dbReference type="Pfam" id="PF01903">
    <property type="entry name" value="CbiX"/>
    <property type="match status" value="1"/>
</dbReference>
<dbReference type="RefSeq" id="WP_148595206.1">
    <property type="nucleotide sequence ID" value="NZ_CP042997.1"/>
</dbReference>
<accession>A0A5B9W5I2</accession>
<organism evidence="3 4">
    <name type="scientific">Aquisphaera giovannonii</name>
    <dbReference type="NCBI Taxonomy" id="406548"/>
    <lineage>
        <taxon>Bacteria</taxon>
        <taxon>Pseudomonadati</taxon>
        <taxon>Planctomycetota</taxon>
        <taxon>Planctomycetia</taxon>
        <taxon>Isosphaerales</taxon>
        <taxon>Isosphaeraceae</taxon>
        <taxon>Aquisphaera</taxon>
    </lineage>
</organism>
<dbReference type="GO" id="GO:0046872">
    <property type="term" value="F:metal ion binding"/>
    <property type="evidence" value="ECO:0007669"/>
    <property type="project" value="UniProtKB-KW"/>
</dbReference>
<gene>
    <name evidence="3" type="primary">cbiX</name>
    <name evidence="3" type="ORF">OJF2_39510</name>
</gene>
<protein>
    <submittedName>
        <fullName evidence="3">Sirohydrochlorin cobaltochelatase</fullName>
        <ecNumber evidence="3">4.99.1.3</ecNumber>
    </submittedName>
</protein>
<evidence type="ECO:0000256" key="2">
    <source>
        <dbReference type="ARBA" id="ARBA00023239"/>
    </source>
</evidence>
<dbReference type="PANTHER" id="PTHR33542">
    <property type="entry name" value="SIROHYDROCHLORIN FERROCHELATASE, CHLOROPLASTIC"/>
    <property type="match status" value="1"/>
</dbReference>
<dbReference type="GO" id="GO:0016852">
    <property type="term" value="F:sirohydrochlorin cobaltochelatase activity"/>
    <property type="evidence" value="ECO:0007669"/>
    <property type="project" value="UniProtKB-EC"/>
</dbReference>
<dbReference type="OrthoDB" id="9797895at2"/>
<dbReference type="InterPro" id="IPR050963">
    <property type="entry name" value="Sirohydro_Cobaltochel/CbiX"/>
</dbReference>